<feature type="region of interest" description="Disordered" evidence="1">
    <location>
        <begin position="75"/>
        <end position="105"/>
    </location>
</feature>
<comment type="caution">
    <text evidence="2">The sequence shown here is derived from an EMBL/GenBank/DDBJ whole genome shotgun (WGS) entry which is preliminary data.</text>
</comment>
<name>A0A423UM01_9ACTN</name>
<dbReference type="AlphaFoldDB" id="A0A423UM01"/>
<accession>A0A423UM01</accession>
<organism evidence="2 3">
    <name type="scientific">Gordonibacter urolithinfaciens</name>
    <dbReference type="NCBI Taxonomy" id="1335613"/>
    <lineage>
        <taxon>Bacteria</taxon>
        <taxon>Bacillati</taxon>
        <taxon>Actinomycetota</taxon>
        <taxon>Coriobacteriia</taxon>
        <taxon>Eggerthellales</taxon>
        <taxon>Eggerthellaceae</taxon>
        <taxon>Gordonibacter</taxon>
    </lineage>
</organism>
<protein>
    <submittedName>
        <fullName evidence="2">Uncharacterized protein</fullName>
    </submittedName>
</protein>
<evidence type="ECO:0000256" key="1">
    <source>
        <dbReference type="SAM" id="MobiDB-lite"/>
    </source>
</evidence>
<sequence>MPGAFVALAPQLGHASRLGPTSAPHLGHLMGPFRSTAAGLKHMRRSFLFYGPIGPSRNPGPCSGLRGLRGSARSVQGGLRRADPRSELDLSQTTLAFSTGAEHPL</sequence>
<reference evidence="3" key="1">
    <citation type="submission" date="2018-05" db="EMBL/GenBank/DDBJ databases">
        <title>Genome Sequencing of selected type strains of the family Eggerthellaceae.</title>
        <authorList>
            <person name="Danylec N."/>
            <person name="Stoll D.A."/>
            <person name="Doetsch A."/>
            <person name="Huch M."/>
        </authorList>
    </citation>
    <scope>NUCLEOTIDE SEQUENCE [LARGE SCALE GENOMIC DNA]</scope>
    <source>
        <strain evidence="3">DSM 27213</strain>
    </source>
</reference>
<evidence type="ECO:0000313" key="2">
    <source>
        <dbReference type="EMBL" id="ROT90890.1"/>
    </source>
</evidence>
<dbReference type="Proteomes" id="UP000285258">
    <property type="component" value="Unassembled WGS sequence"/>
</dbReference>
<evidence type="ECO:0000313" key="3">
    <source>
        <dbReference type="Proteomes" id="UP000285258"/>
    </source>
</evidence>
<gene>
    <name evidence="2" type="ORF">DMP12_05260</name>
</gene>
<dbReference type="EMBL" id="QIBW01000004">
    <property type="protein sequence ID" value="ROT90890.1"/>
    <property type="molecule type" value="Genomic_DNA"/>
</dbReference>
<proteinExistence type="predicted"/>